<organism evidence="1 2">
    <name type="scientific">Colletotrichum abscissum</name>
    <dbReference type="NCBI Taxonomy" id="1671311"/>
    <lineage>
        <taxon>Eukaryota</taxon>
        <taxon>Fungi</taxon>
        <taxon>Dikarya</taxon>
        <taxon>Ascomycota</taxon>
        <taxon>Pezizomycotina</taxon>
        <taxon>Sordariomycetes</taxon>
        <taxon>Hypocreomycetidae</taxon>
        <taxon>Glomerellales</taxon>
        <taxon>Glomerellaceae</taxon>
        <taxon>Colletotrichum</taxon>
        <taxon>Colletotrichum acutatum species complex</taxon>
    </lineage>
</organism>
<protein>
    <submittedName>
        <fullName evidence="1">Uncharacterized protein</fullName>
    </submittedName>
</protein>
<gene>
    <name evidence="1" type="ORF">CABS02_14088</name>
</gene>
<dbReference type="AlphaFoldDB" id="A0A9Q0AWE5"/>
<evidence type="ECO:0000313" key="2">
    <source>
        <dbReference type="Proteomes" id="UP001056436"/>
    </source>
</evidence>
<name>A0A9Q0AWE5_9PEZI</name>
<accession>A0A9Q0AWE5</accession>
<reference evidence="1" key="1">
    <citation type="submission" date="2019-01" db="EMBL/GenBank/DDBJ databases">
        <title>Colletotrichum abscissum LGMF1257.</title>
        <authorList>
            <person name="Baroncelli R."/>
        </authorList>
    </citation>
    <scope>NUCLEOTIDE SEQUENCE</scope>
    <source>
        <strain evidence="1">Ca142</strain>
    </source>
</reference>
<dbReference type="Proteomes" id="UP001056436">
    <property type="component" value="Unassembled WGS sequence"/>
</dbReference>
<proteinExistence type="predicted"/>
<comment type="caution">
    <text evidence="1">The sequence shown here is derived from an EMBL/GenBank/DDBJ whole genome shotgun (WGS) entry which is preliminary data.</text>
</comment>
<sequence length="94" mass="9971">MPAPLSQPILVALLRARGPHIALPTISCSWCAAHSAVSTLIGSVVLSGQRESRAVACLRRCHVPRIGAHPSVCSVGRWRYSSALTQGFLQASLL</sequence>
<keyword evidence="2" id="KW-1185">Reference proteome</keyword>
<dbReference type="EMBL" id="SDAQ01000181">
    <property type="protein sequence ID" value="KAI3531664.1"/>
    <property type="molecule type" value="Genomic_DNA"/>
</dbReference>
<evidence type="ECO:0000313" key="1">
    <source>
        <dbReference type="EMBL" id="KAI3531664.1"/>
    </source>
</evidence>